<dbReference type="GO" id="GO:0047884">
    <property type="term" value="F:FAD diphosphatase activity"/>
    <property type="evidence" value="ECO:0007669"/>
    <property type="project" value="TreeGrafter"/>
</dbReference>
<sequence length="758" mass="84240">MLRYSKLRPLLNPRRNGAVRTWTSVTTTKDSLVVEALDNTAFPYVWLRDSCQASPDSIHPSTKQKMHRTSDIPLDIRPKDLSEGQTIPLNNPTPGVKVVPEGIEIVWNTGHKSLFSKNFLRTHSSPKTLHASHFSEYTSPTSWTSSSIVNSPNLYVSYASLNEPKGLVEAMTQLLKYGLVFVSGVPTAHKTNESCELRTLGEKFGEIRNTFYGELWNVINIANSKNIAYTNLDLGLHMDLLYFHHPPRFQALHCLRNRVVGGTSIFVDALHASRALFHSNRAHFDVLTKAPVAFQYVNDGHHLYKQHPTIQLEDPSAAPPKDSSIPPAISYINYSPPFQGPLPVDTPKEFYPALQEFANILNDPQNTFSYTLKEGDCVLFDNRRVLHARTAFEEKPEGEREEGILFGVSTATTSTGGPASAGSSSGDPERPTPQFEVSPVPPNPLGEGRWIRTAAALIIGDEILNGKTLDSNSHVFAQFCFQHGIDLKRIEVIPDVEDEIIEAARRLSSNHDLVVTSGGIGPTHDDITYASLAKAFNTTLVHHDETIRRMKIMNKHRKWATLQTPEQKEATLRMALFPANAEVIFVDPEIWVPVVRLGGKLCVFPGVPGLFQRMIKSLANFIPLPPKSERPRRIQIFTDRAESLIAPYLTKLQARLRPHNIQVGSYPILYKGVFVSLIGKEAPATAPGNAEPMERVRLADIAKEVEREIGGRILSEEEVAEHKKQADGLSTKWKEAKASSPLDSKEGNHGTVGLKAKF</sequence>
<keyword evidence="3" id="KW-0479">Metal-binding</keyword>
<dbReference type="Pfam" id="PF02668">
    <property type="entry name" value="TauD"/>
    <property type="match status" value="1"/>
</dbReference>
<evidence type="ECO:0000313" key="9">
    <source>
        <dbReference type="Proteomes" id="UP000541558"/>
    </source>
</evidence>
<dbReference type="PANTHER" id="PTHR47675:SF1">
    <property type="entry name" value="MOLYBDOPTERIN BINDING DOMAIN PROTEIN (AFU_ORTHOLOGUE AFUA_5G11210)"/>
    <property type="match status" value="1"/>
</dbReference>
<dbReference type="InterPro" id="IPR042098">
    <property type="entry name" value="TauD-like_sf"/>
</dbReference>
<protein>
    <recommendedName>
        <fullName evidence="7">MoaB/Mog domain-containing protein</fullName>
    </recommendedName>
</protein>
<keyword evidence="4" id="KW-0560">Oxidoreductase</keyword>
<accession>A0A8H5F467</accession>
<evidence type="ECO:0000313" key="8">
    <source>
        <dbReference type="EMBL" id="KAF5323021.1"/>
    </source>
</evidence>
<dbReference type="OrthoDB" id="406634at2759"/>
<comment type="caution">
    <text evidence="8">The sequence shown here is derived from an EMBL/GenBank/DDBJ whole genome shotgun (WGS) entry which is preliminary data.</text>
</comment>
<evidence type="ECO:0000256" key="5">
    <source>
        <dbReference type="ARBA" id="ARBA00023004"/>
    </source>
</evidence>
<dbReference type="GO" id="GO:0016491">
    <property type="term" value="F:oxidoreductase activity"/>
    <property type="evidence" value="ECO:0007669"/>
    <property type="project" value="UniProtKB-KW"/>
</dbReference>
<evidence type="ECO:0000259" key="7">
    <source>
        <dbReference type="SMART" id="SM00852"/>
    </source>
</evidence>
<feature type="compositionally biased region" description="Polar residues" evidence="6">
    <location>
        <begin position="83"/>
        <end position="93"/>
    </location>
</feature>
<dbReference type="Proteomes" id="UP000541558">
    <property type="component" value="Unassembled WGS sequence"/>
</dbReference>
<dbReference type="CDD" id="cd00250">
    <property type="entry name" value="CAS_like"/>
    <property type="match status" value="1"/>
</dbReference>
<dbReference type="AlphaFoldDB" id="A0A8H5F467"/>
<dbReference type="CDD" id="cd00885">
    <property type="entry name" value="cinA"/>
    <property type="match status" value="1"/>
</dbReference>
<evidence type="ECO:0000256" key="2">
    <source>
        <dbReference type="ARBA" id="ARBA00008654"/>
    </source>
</evidence>
<name>A0A8H5F467_9AGAR</name>
<evidence type="ECO:0000256" key="6">
    <source>
        <dbReference type="SAM" id="MobiDB-lite"/>
    </source>
</evidence>
<dbReference type="InterPro" id="IPR003819">
    <property type="entry name" value="TauD/TfdA-like"/>
</dbReference>
<feature type="region of interest" description="Disordered" evidence="6">
    <location>
        <begin position="74"/>
        <end position="93"/>
    </location>
</feature>
<feature type="region of interest" description="Disordered" evidence="6">
    <location>
        <begin position="410"/>
        <end position="443"/>
    </location>
</feature>
<dbReference type="GO" id="GO:0042726">
    <property type="term" value="P:flavin-containing compound metabolic process"/>
    <property type="evidence" value="ECO:0007669"/>
    <property type="project" value="TreeGrafter"/>
</dbReference>
<dbReference type="SUPFAM" id="SSF51197">
    <property type="entry name" value="Clavaminate synthase-like"/>
    <property type="match status" value="1"/>
</dbReference>
<comment type="cofactor">
    <cofactor evidence="1">
        <name>Fe(2+)</name>
        <dbReference type="ChEBI" id="CHEBI:29033"/>
    </cofactor>
</comment>
<feature type="domain" description="MoaB/Mog" evidence="7">
    <location>
        <begin position="455"/>
        <end position="625"/>
    </location>
</feature>
<feature type="compositionally biased region" description="Low complexity" evidence="6">
    <location>
        <begin position="410"/>
        <end position="426"/>
    </location>
</feature>
<gene>
    <name evidence="8" type="ORF">D9611_009213</name>
</gene>
<dbReference type="Pfam" id="PF00994">
    <property type="entry name" value="MoCF_biosynth"/>
    <property type="match status" value="1"/>
</dbReference>
<evidence type="ECO:0000256" key="1">
    <source>
        <dbReference type="ARBA" id="ARBA00001954"/>
    </source>
</evidence>
<keyword evidence="5" id="KW-0408">Iron</keyword>
<feature type="region of interest" description="Disordered" evidence="6">
    <location>
        <begin position="720"/>
        <end position="758"/>
    </location>
</feature>
<dbReference type="InterPro" id="IPR001453">
    <property type="entry name" value="MoaB/Mog_dom"/>
</dbReference>
<evidence type="ECO:0000256" key="4">
    <source>
        <dbReference type="ARBA" id="ARBA00023002"/>
    </source>
</evidence>
<evidence type="ECO:0000256" key="3">
    <source>
        <dbReference type="ARBA" id="ARBA00022723"/>
    </source>
</evidence>
<keyword evidence="9" id="KW-1185">Reference proteome</keyword>
<dbReference type="InterPro" id="IPR036425">
    <property type="entry name" value="MoaB/Mog-like_dom_sf"/>
</dbReference>
<dbReference type="Gene3D" id="3.40.980.10">
    <property type="entry name" value="MoaB/Mog-like domain"/>
    <property type="match status" value="1"/>
</dbReference>
<dbReference type="GO" id="GO:0046872">
    <property type="term" value="F:metal ion binding"/>
    <property type="evidence" value="ECO:0007669"/>
    <property type="project" value="UniProtKB-KW"/>
</dbReference>
<reference evidence="8 9" key="1">
    <citation type="journal article" date="2020" name="ISME J.">
        <title>Uncovering the hidden diversity of litter-decomposition mechanisms in mushroom-forming fungi.</title>
        <authorList>
            <person name="Floudas D."/>
            <person name="Bentzer J."/>
            <person name="Ahren D."/>
            <person name="Johansson T."/>
            <person name="Persson P."/>
            <person name="Tunlid A."/>
        </authorList>
    </citation>
    <scope>NUCLEOTIDE SEQUENCE [LARGE SCALE GENOMIC DNA]</scope>
    <source>
        <strain evidence="8 9">CBS 175.51</strain>
    </source>
</reference>
<comment type="similarity">
    <text evidence="2">Belongs to the gamma-BBH/TMLD family.</text>
</comment>
<organism evidence="8 9">
    <name type="scientific">Ephemerocybe angulata</name>
    <dbReference type="NCBI Taxonomy" id="980116"/>
    <lineage>
        <taxon>Eukaryota</taxon>
        <taxon>Fungi</taxon>
        <taxon>Dikarya</taxon>
        <taxon>Basidiomycota</taxon>
        <taxon>Agaricomycotina</taxon>
        <taxon>Agaricomycetes</taxon>
        <taxon>Agaricomycetidae</taxon>
        <taxon>Agaricales</taxon>
        <taxon>Agaricineae</taxon>
        <taxon>Psathyrellaceae</taxon>
        <taxon>Ephemerocybe</taxon>
    </lineage>
</organism>
<feature type="compositionally biased region" description="Basic and acidic residues" evidence="6">
    <location>
        <begin position="720"/>
        <end position="748"/>
    </location>
</feature>
<dbReference type="InterPro" id="IPR038492">
    <property type="entry name" value="GBBH-like_N_sf"/>
</dbReference>
<dbReference type="SUPFAM" id="SSF53218">
    <property type="entry name" value="Molybdenum cofactor biosynthesis proteins"/>
    <property type="match status" value="1"/>
</dbReference>
<dbReference type="Gene3D" id="3.60.130.10">
    <property type="entry name" value="Clavaminate synthase-like"/>
    <property type="match status" value="1"/>
</dbReference>
<dbReference type="Gene3D" id="3.30.2020.30">
    <property type="match status" value="1"/>
</dbReference>
<proteinExistence type="inferred from homology"/>
<dbReference type="EMBL" id="JAACJK010000167">
    <property type="protein sequence ID" value="KAF5323021.1"/>
    <property type="molecule type" value="Genomic_DNA"/>
</dbReference>
<dbReference type="PANTHER" id="PTHR47675">
    <property type="entry name" value="MOLYBDOPTERIN BINDING DOMAIN PROTEIN (AFU_ORTHOLOGUE AFUA_5G11210)"/>
    <property type="match status" value="1"/>
</dbReference>
<dbReference type="SMART" id="SM00852">
    <property type="entry name" value="MoCF_biosynth"/>
    <property type="match status" value="1"/>
</dbReference>